<evidence type="ECO:0000256" key="3">
    <source>
        <dbReference type="ARBA" id="ARBA00019596"/>
    </source>
</evidence>
<evidence type="ECO:0000313" key="9">
    <source>
        <dbReference type="EMBL" id="KAH6596237.1"/>
    </source>
</evidence>
<evidence type="ECO:0000256" key="5">
    <source>
        <dbReference type="SAM" id="MobiDB-lite"/>
    </source>
</evidence>
<feature type="compositionally biased region" description="Low complexity" evidence="5">
    <location>
        <begin position="2119"/>
        <end position="2134"/>
    </location>
</feature>
<keyword evidence="10" id="KW-1185">Reference proteome</keyword>
<dbReference type="PANTHER" id="PTHR21597">
    <property type="entry name" value="THO2 PROTEIN"/>
    <property type="match status" value="1"/>
</dbReference>
<evidence type="ECO:0000256" key="1">
    <source>
        <dbReference type="ARBA" id="ARBA00004123"/>
    </source>
</evidence>
<dbReference type="InterPro" id="IPR040007">
    <property type="entry name" value="Tho2"/>
</dbReference>
<name>A0ABQ8FDP2_9FUNG</name>
<sequence>MCTHLSIQPRLLTPAVLGDWSDAGRNALFVHARQFFVADGDTVHHHTTASARVSGVRTLLYEVMMAGMQAQLSPVQVAEFCYLLHTTVANQPCNTRESPFQYVGPYDTDDQLCIPSLLVDIICILDIPSDLKPASISSDPSSTLLMQRRSRLVDITKKIIIRNFIPNVIFTERLEIELLGAVNLVTNSPVFSRKIIRTNTMMLYKQSKFNLLREESEGYSKLLMELTCSLPRPLDVYWEADKSKLSHAELSKLRKTHIHERALTAIRNIQSLIGSFDLDPNRVLDIVLDVFTANVLDYWDFFVEMLLQGPWKPRIVKKTIKKRVRNADGSGMSDVDVQVESTEGRDVVGQILGFKFQFYNQVDVLQPTPQQLVWVAAILIKHKVVQLSHLYAHLNSPDASHSADYDDYLKELKAKCSTAGRYATTALSGSLGGDDGSLPASSLFSVEAETNKPSKPKLPDQKGALASALIAIGDLSSARTILDRLPHLASMYSDIPENMCRALQVVVEDIDSTLRPLHSSKITRKPVPSIDKYPPPVNTLSPKLLFSFDSVHMGRKIQPVRQQFFYHLWKDGIPRASDYASAFRIIKTLLTYVGPNLYLDPCLMSKIIRIGRVHIEHSKFSESVMNGWLSIVSIYLFTALSQTHSNPGLAQDLWLLVKLWPYTTRYALYGEWKHVTYKRTPELEVALFGCQKDCRYIMARLSKETIKQYGRHIAKVAHSNPVIAFSYILKQLESYDNMISVVVDASRYLTDLEFDVMSFCLIEALADRKKQRVEANGTYISPWLKSLSVFTGMLFRRHDVEMTGMLQYIANQLASDNVYDLIVLQEIISSMSGVKPLDDATELQLDALAGGDTVRREALIIESLRLTRKPTGRLVEALVQSKLAMPIGLLIARQRKEIIFCTNTDELKILGWLNDYCQCKFLLYFDFLSSNLPIDVYTKGVPSMNILVRDYGLDMEVAFHILRPVLSHTLRTYAIKLAKNSNTKPIAQIAAANSTDNPGNSLMALDVKMDVDLLPDTGAAIENVESTGDIKGEAGQPQCLEAVAPPTLSGHPMLSDLKATVMNILPASTFSDMSPSFYVTFWQLSLYDIYVPAQRYRAEIARQQQQIAQLEADCSDMTSGAITKRRQEKERKLLLQQKLSKELRTQQYNFDLTQERLNVEKLEWFAQNIRRSEAIHSILETCLYPRALMSPTDAIYCGKFISLLHSLGTLNLSTVSLYDNIFNKDCLHATIFALTEVEARNYGLFLAVNLQVLSIWHGKKEVYEKEGKGDGLPGFLCRWPTGRALFSRAPNDDIMDYEQFRRAMSKWHLKLRKAFLDALQSKEYVQIRNAILILDKLIENFPATKEVGMSIQKVVKSIEETESRNDLKQLARSYFAKMYSKEKSWIPVNKFSDQHLQPMRQTVAPLAPLPSSDVGSPIVSKASSAIPDAIATSLTPLSRVSPTVMSVATPLQSSATTIEAFIKSDMHTDMKESHFQPKTTDGTEDVAKLEDVESLSLAAAPDVKSLSLASMDVDLGSVKSEVQYHAPFDQPELPNHHANKSLDNVMDQSRSRDRNRDSGRSWDTLRPQAAALQDHRADTSGAYSTKMGPTLPEMHRNNMNVQGEDSGPQPLKLERSMTSRSGDTRLGMTTEASHSSNKADDHSQSSSSWRKNESERSSDRGRNRDRDPDWYNRSKDRDRRGDSSSRRGEGGVGHGNSDSPMVPRSGANPPLRRDTDDRASGRYDQGKDGRQRDRLDALQRDGVSGRSSEASRSGPDVDAARDVRDRGSEAERDAKRNGSGGGSIPPRLVSDTAERPPMRRGGARDSREGRDNRDNRDSRDGRNSRESRAGRGNHDVRDDKDTRDIRDTRDAHVNRYDRDGRDARIEDDAWTRKDVRGRDREVDARDVRDSARDVRDSARDVRFREDRDKDRDRDRDRRPERESAVIPRQHAFRNDGRDARGDVRDRHENSLSLQKNYQHENARGNRTDQGDKTDRTIRSEQSRDSAASVGGSTSLDLPVQPPQLRSALSPLRPAASRDYFGPDRSSSSTSSWRSNSALPELPDDSRTANGARAGDHTSSQRRLSPPLRQPDSQGAVDQSRDVPVVIHVESSAKPTFFPEVSPADAATAARSTILDRLGGRSQSSLQSSTGSGQTESDLDRRKRNRDEPHTESSRHPSAANSTIEPNSLKAASHTASWGQTSFNDLSAQMQPPAMPQEGSSGGGSNDPSVSRGNKRVRIVRK</sequence>
<keyword evidence="4" id="KW-0539">Nucleus</keyword>
<feature type="region of interest" description="Disordered" evidence="5">
    <location>
        <begin position="1528"/>
        <end position="2221"/>
    </location>
</feature>
<evidence type="ECO:0000313" key="10">
    <source>
        <dbReference type="Proteomes" id="UP001648503"/>
    </source>
</evidence>
<dbReference type="Proteomes" id="UP001648503">
    <property type="component" value="Unassembled WGS sequence"/>
</dbReference>
<evidence type="ECO:0000259" key="7">
    <source>
        <dbReference type="Pfam" id="PF11732"/>
    </source>
</evidence>
<feature type="domain" description="THO complex subunit 2 N-terminal" evidence="8">
    <location>
        <begin position="12"/>
        <end position="711"/>
    </location>
</feature>
<dbReference type="InterPro" id="IPR021418">
    <property type="entry name" value="THO_THOC2_C"/>
</dbReference>
<accession>A0ABQ8FDP2</accession>
<feature type="compositionally biased region" description="Basic and acidic residues" evidence="5">
    <location>
        <begin position="1650"/>
        <end position="1689"/>
    </location>
</feature>
<feature type="compositionally biased region" description="Low complexity" evidence="5">
    <location>
        <begin position="2025"/>
        <end position="2036"/>
    </location>
</feature>
<feature type="compositionally biased region" description="Basic and acidic residues" evidence="5">
    <location>
        <begin position="1957"/>
        <end position="1983"/>
    </location>
</feature>
<protein>
    <recommendedName>
        <fullName evidence="3">THO complex subunit 2</fullName>
    </recommendedName>
</protein>
<feature type="compositionally biased region" description="Basic and acidic residues" evidence="5">
    <location>
        <begin position="2137"/>
        <end position="2154"/>
    </location>
</feature>
<dbReference type="PANTHER" id="PTHR21597:SF0">
    <property type="entry name" value="THO COMPLEX SUBUNIT 2"/>
    <property type="match status" value="1"/>
</dbReference>
<evidence type="ECO:0000256" key="4">
    <source>
        <dbReference type="ARBA" id="ARBA00023242"/>
    </source>
</evidence>
<evidence type="ECO:0000256" key="2">
    <source>
        <dbReference type="ARBA" id="ARBA00007857"/>
    </source>
</evidence>
<dbReference type="Pfam" id="PF11732">
    <property type="entry name" value="Thoc2"/>
    <property type="match status" value="1"/>
</dbReference>
<reference evidence="9 10" key="1">
    <citation type="submission" date="2021-02" db="EMBL/GenBank/DDBJ databases">
        <title>Variation within the Batrachochytrium salamandrivorans European outbreak.</title>
        <authorList>
            <person name="Kelly M."/>
            <person name="Pasmans F."/>
            <person name="Shea T.P."/>
            <person name="Munoz J.F."/>
            <person name="Carranza S."/>
            <person name="Cuomo C.A."/>
            <person name="Martel A."/>
        </authorList>
    </citation>
    <scope>NUCLEOTIDE SEQUENCE [LARGE SCALE GENOMIC DNA]</scope>
    <source>
        <strain evidence="9 10">AMFP18/2</strain>
    </source>
</reference>
<feature type="domain" description="THO complex subunitTHOC2 C-terminal" evidence="6">
    <location>
        <begin position="1072"/>
        <end position="1378"/>
    </location>
</feature>
<feature type="domain" description="THO complex subunitTHOC2 N-terminal" evidence="7">
    <location>
        <begin position="713"/>
        <end position="788"/>
    </location>
</feature>
<comment type="caution">
    <text evidence="9">The sequence shown here is derived from an EMBL/GenBank/DDBJ whole genome shotgun (WGS) entry which is preliminary data.</text>
</comment>
<dbReference type="Pfam" id="PF11262">
    <property type="entry name" value="Tho2"/>
    <property type="match status" value="1"/>
</dbReference>
<proteinExistence type="inferred from homology"/>
<feature type="compositionally biased region" description="Basic and acidic residues" evidence="5">
    <location>
        <begin position="1549"/>
        <end position="1560"/>
    </location>
</feature>
<evidence type="ECO:0000259" key="6">
    <source>
        <dbReference type="Pfam" id="PF11262"/>
    </source>
</evidence>
<gene>
    <name evidence="9" type="ORF">BASA50_005278</name>
</gene>
<feature type="compositionally biased region" description="Polar residues" evidence="5">
    <location>
        <begin position="2173"/>
        <end position="2189"/>
    </location>
</feature>
<feature type="compositionally biased region" description="Basic and acidic residues" evidence="5">
    <location>
        <begin position="1792"/>
        <end position="1923"/>
    </location>
</feature>
<dbReference type="InterPro" id="IPR032302">
    <property type="entry name" value="THOC2_N"/>
</dbReference>
<dbReference type="Pfam" id="PF16134">
    <property type="entry name" value="THOC2_N"/>
    <property type="match status" value="1"/>
</dbReference>
<comment type="similarity">
    <text evidence="2">Belongs to the THOC2 family.</text>
</comment>
<feature type="compositionally biased region" description="Basic residues" evidence="5">
    <location>
        <begin position="2212"/>
        <end position="2221"/>
    </location>
</feature>
<feature type="compositionally biased region" description="Basic and acidic residues" evidence="5">
    <location>
        <begin position="1711"/>
        <end position="1739"/>
    </location>
</feature>
<dbReference type="EMBL" id="JAFCIX010000242">
    <property type="protein sequence ID" value="KAH6596237.1"/>
    <property type="molecule type" value="Genomic_DNA"/>
</dbReference>
<organism evidence="9 10">
    <name type="scientific">Batrachochytrium salamandrivorans</name>
    <dbReference type="NCBI Taxonomy" id="1357716"/>
    <lineage>
        <taxon>Eukaryota</taxon>
        <taxon>Fungi</taxon>
        <taxon>Fungi incertae sedis</taxon>
        <taxon>Chytridiomycota</taxon>
        <taxon>Chytridiomycota incertae sedis</taxon>
        <taxon>Chytridiomycetes</taxon>
        <taxon>Rhizophydiales</taxon>
        <taxon>Rhizophydiales incertae sedis</taxon>
        <taxon>Batrachochytrium</taxon>
    </lineage>
</organism>
<dbReference type="InterPro" id="IPR021726">
    <property type="entry name" value="THO_THOC2_N"/>
</dbReference>
<feature type="compositionally biased region" description="Basic and acidic residues" evidence="5">
    <location>
        <begin position="1758"/>
        <end position="1776"/>
    </location>
</feature>
<comment type="subcellular location">
    <subcellularLocation>
        <location evidence="1">Nucleus</location>
    </subcellularLocation>
</comment>
<evidence type="ECO:0000259" key="8">
    <source>
        <dbReference type="Pfam" id="PF16134"/>
    </source>
</evidence>
<feature type="compositionally biased region" description="Basic and acidic residues" evidence="5">
    <location>
        <begin position="1932"/>
        <end position="1949"/>
    </location>
</feature>